<proteinExistence type="predicted"/>
<evidence type="ECO:0000313" key="3">
    <source>
        <dbReference type="Proteomes" id="UP000685013"/>
    </source>
</evidence>
<evidence type="ECO:0000256" key="1">
    <source>
        <dbReference type="SAM" id="Phobius"/>
    </source>
</evidence>
<feature type="transmembrane region" description="Helical" evidence="1">
    <location>
        <begin position="20"/>
        <end position="41"/>
    </location>
</feature>
<dbReference type="AlphaFoldDB" id="A0AAV6NG16"/>
<comment type="caution">
    <text evidence="2">The sequence shown here is derived from an EMBL/GenBank/DDBJ whole genome shotgun (WGS) entry which is preliminary data.</text>
</comment>
<reference evidence="2 3" key="1">
    <citation type="journal article" date="2021" name="Hortic Res">
        <title>The domestication of Cucurbita argyrosperma as revealed by the genome of its wild relative.</title>
        <authorList>
            <person name="Barrera-Redondo J."/>
            <person name="Sanchez-de la Vega G."/>
            <person name="Aguirre-Liguori J.A."/>
            <person name="Castellanos-Morales G."/>
            <person name="Gutierrez-Guerrero Y.T."/>
            <person name="Aguirre-Dugua X."/>
            <person name="Aguirre-Planter E."/>
            <person name="Tenaillon M.I."/>
            <person name="Lira-Saade R."/>
            <person name="Eguiarte L.E."/>
        </authorList>
    </citation>
    <scope>NUCLEOTIDE SEQUENCE [LARGE SCALE GENOMIC DNA]</scope>
    <source>
        <strain evidence="2">JBR-2021</strain>
    </source>
</reference>
<keyword evidence="1" id="KW-0472">Membrane</keyword>
<protein>
    <submittedName>
        <fullName evidence="2">Uncharacterized protein</fullName>
    </submittedName>
</protein>
<keyword evidence="1" id="KW-1133">Transmembrane helix</keyword>
<evidence type="ECO:0000313" key="2">
    <source>
        <dbReference type="EMBL" id="KAG6596696.1"/>
    </source>
</evidence>
<feature type="non-terminal residue" evidence="2">
    <location>
        <position position="1"/>
    </location>
</feature>
<dbReference type="EMBL" id="JAGKQH010000006">
    <property type="protein sequence ID" value="KAG6596696.1"/>
    <property type="molecule type" value="Genomic_DNA"/>
</dbReference>
<name>A0AAV6NG16_9ROSI</name>
<keyword evidence="3" id="KW-1185">Reference proteome</keyword>
<feature type="transmembrane region" description="Helical" evidence="1">
    <location>
        <begin position="48"/>
        <end position="67"/>
    </location>
</feature>
<gene>
    <name evidence="2" type="ORF">SDJN03_09876</name>
</gene>
<organism evidence="2 3">
    <name type="scientific">Cucurbita argyrosperma subsp. sororia</name>
    <dbReference type="NCBI Taxonomy" id="37648"/>
    <lineage>
        <taxon>Eukaryota</taxon>
        <taxon>Viridiplantae</taxon>
        <taxon>Streptophyta</taxon>
        <taxon>Embryophyta</taxon>
        <taxon>Tracheophyta</taxon>
        <taxon>Spermatophyta</taxon>
        <taxon>Magnoliopsida</taxon>
        <taxon>eudicotyledons</taxon>
        <taxon>Gunneridae</taxon>
        <taxon>Pentapetalae</taxon>
        <taxon>rosids</taxon>
        <taxon>fabids</taxon>
        <taxon>Cucurbitales</taxon>
        <taxon>Cucurbitaceae</taxon>
        <taxon>Cucurbiteae</taxon>
        <taxon>Cucurbita</taxon>
    </lineage>
</organism>
<sequence>MLLHFSYQIFEGLDIKGFLYFLKIWSLLLFGQIPSGIKFVLSRKCLTGVSLFLEIFFCTGGVMKLLFEIGVGSLVQPFKALLMQYPDDFLGENSAGS</sequence>
<accession>A0AAV6NG16</accession>
<dbReference type="Proteomes" id="UP000685013">
    <property type="component" value="Chromosome 6"/>
</dbReference>
<keyword evidence="1" id="KW-0812">Transmembrane</keyword>